<dbReference type="AlphaFoldDB" id="A0A0A5I071"/>
<dbReference type="Gene3D" id="3.10.350.10">
    <property type="entry name" value="LysM domain"/>
    <property type="match status" value="1"/>
</dbReference>
<sequence>MWKKVILTTCLGLGITAGSVYAESFESSIPTVYHVYVDGEHIGTVDDREVVKTYIGERVGQAEQQFKDLDLTVGENVTYIPEKMFRPSYNNKKVLNSLKEDLSIKVEATKIEIDGELLGYVEDRKDADQAIEQIKRKYVSKAVLDKVSKSNFDANAIDLEIGDSTVLDVSLSQKVSFSEEKVVPEEIFSVKQLVKLLEKGTLKEKVHTIKSGEVLGKVASNYNLSTQEVLDLNPKINQNSILHVGQKVKVTAPDSLLDVQVTEEIRKKETIDYETEVKESDDMYKGQKRVEQQGQEGSKEMHFKVIKKNGEVVEKELLKEKVLKEPVKKIVIKGTKVIPSRGTGNFSWPAVGGVITSKLGMRWGSYHKGIDIAGVSNRTLKAADNGVVESAGWAGGYGNKVVIDHNNGYKTVYAHMSSVKVKAGQTVRKGQAIGTMGTTGHSTGVHLHFELYKNGSVQNPLKYISR</sequence>
<dbReference type="InterPro" id="IPR011098">
    <property type="entry name" value="G5_dom"/>
</dbReference>
<feature type="domain" description="G5" evidence="3">
    <location>
        <begin position="256"/>
        <end position="337"/>
    </location>
</feature>
<dbReference type="eggNOG" id="COG0739">
    <property type="taxonomic scope" value="Bacteria"/>
</dbReference>
<protein>
    <submittedName>
        <fullName evidence="5">Peptidase M23</fullName>
    </submittedName>
</protein>
<dbReference type="Pfam" id="PF01476">
    <property type="entry name" value="LysM"/>
    <property type="match status" value="1"/>
</dbReference>
<reference evidence="5 6" key="1">
    <citation type="submission" date="2013-08" db="EMBL/GenBank/DDBJ databases">
        <authorList>
            <person name="Huang J."/>
            <person name="Wang G."/>
        </authorList>
    </citation>
    <scope>NUCLEOTIDE SEQUENCE [LARGE SCALE GENOMIC DNA]</scope>
    <source>
        <strain evidence="5 6">BH030004</strain>
    </source>
</reference>
<organism evidence="5 6">
    <name type="scientific">Pontibacillus marinus BH030004 = DSM 16465</name>
    <dbReference type="NCBI Taxonomy" id="1385511"/>
    <lineage>
        <taxon>Bacteria</taxon>
        <taxon>Bacillati</taxon>
        <taxon>Bacillota</taxon>
        <taxon>Bacilli</taxon>
        <taxon>Bacillales</taxon>
        <taxon>Bacillaceae</taxon>
        <taxon>Pontibacillus</taxon>
    </lineage>
</organism>
<evidence type="ECO:0000256" key="2">
    <source>
        <dbReference type="SAM" id="SignalP"/>
    </source>
</evidence>
<name>A0A0A5I071_9BACI</name>
<dbReference type="PROSITE" id="PS51109">
    <property type="entry name" value="G5"/>
    <property type="match status" value="1"/>
</dbReference>
<dbReference type="InterPro" id="IPR050570">
    <property type="entry name" value="Cell_wall_metabolism_enzyme"/>
</dbReference>
<proteinExistence type="predicted"/>
<evidence type="ECO:0000313" key="6">
    <source>
        <dbReference type="Proteomes" id="UP000030403"/>
    </source>
</evidence>
<dbReference type="Gene3D" id="2.20.230.10">
    <property type="entry name" value="Resuscitation-promoting factor rpfb"/>
    <property type="match status" value="1"/>
</dbReference>
<feature type="chain" id="PRO_5038389776" evidence="2">
    <location>
        <begin position="23"/>
        <end position="466"/>
    </location>
</feature>
<evidence type="ECO:0000259" key="4">
    <source>
        <dbReference type="PROSITE" id="PS51782"/>
    </source>
</evidence>
<dbReference type="SMART" id="SM00257">
    <property type="entry name" value="LysM"/>
    <property type="match status" value="1"/>
</dbReference>
<keyword evidence="6" id="KW-1185">Reference proteome</keyword>
<dbReference type="InterPro" id="IPR016047">
    <property type="entry name" value="M23ase_b-sheet_dom"/>
</dbReference>
<dbReference type="SMART" id="SM01208">
    <property type="entry name" value="G5"/>
    <property type="match status" value="1"/>
</dbReference>
<dbReference type="PANTHER" id="PTHR21666">
    <property type="entry name" value="PEPTIDASE-RELATED"/>
    <property type="match status" value="1"/>
</dbReference>
<dbReference type="CDD" id="cd00118">
    <property type="entry name" value="LysM"/>
    <property type="match status" value="1"/>
</dbReference>
<accession>A0A0A5I071</accession>
<dbReference type="SUPFAM" id="SSF54106">
    <property type="entry name" value="LysM domain"/>
    <property type="match status" value="1"/>
</dbReference>
<keyword evidence="1 2" id="KW-0732">Signal</keyword>
<dbReference type="EMBL" id="AVPF01000017">
    <property type="protein sequence ID" value="KGX89252.1"/>
    <property type="molecule type" value="Genomic_DNA"/>
</dbReference>
<dbReference type="PROSITE" id="PS51782">
    <property type="entry name" value="LYSM"/>
    <property type="match status" value="1"/>
</dbReference>
<comment type="caution">
    <text evidence="5">The sequence shown here is derived from an EMBL/GenBank/DDBJ whole genome shotgun (WGS) entry which is preliminary data.</text>
</comment>
<dbReference type="STRING" id="1385511.GCA_000425225_01585"/>
<dbReference type="PANTHER" id="PTHR21666:SF270">
    <property type="entry name" value="MUREIN HYDROLASE ACTIVATOR ENVC"/>
    <property type="match status" value="1"/>
</dbReference>
<gene>
    <name evidence="5" type="ORF">N783_07080</name>
</gene>
<evidence type="ECO:0000259" key="3">
    <source>
        <dbReference type="PROSITE" id="PS51109"/>
    </source>
</evidence>
<dbReference type="InterPro" id="IPR036779">
    <property type="entry name" value="LysM_dom_sf"/>
</dbReference>
<dbReference type="GO" id="GO:0004222">
    <property type="term" value="F:metalloendopeptidase activity"/>
    <property type="evidence" value="ECO:0007669"/>
    <property type="project" value="TreeGrafter"/>
</dbReference>
<dbReference type="InterPro" id="IPR018392">
    <property type="entry name" value="LysM"/>
</dbReference>
<dbReference type="InterPro" id="IPR011055">
    <property type="entry name" value="Dup_hybrid_motif"/>
</dbReference>
<dbReference type="CDD" id="cd12797">
    <property type="entry name" value="M23_peptidase"/>
    <property type="match status" value="1"/>
</dbReference>
<dbReference type="Pfam" id="PF01551">
    <property type="entry name" value="Peptidase_M23"/>
    <property type="match status" value="1"/>
</dbReference>
<dbReference type="SUPFAM" id="SSF51261">
    <property type="entry name" value="Duplicated hybrid motif"/>
    <property type="match status" value="1"/>
</dbReference>
<evidence type="ECO:0000256" key="1">
    <source>
        <dbReference type="ARBA" id="ARBA00022729"/>
    </source>
</evidence>
<feature type="signal peptide" evidence="2">
    <location>
        <begin position="1"/>
        <end position="22"/>
    </location>
</feature>
<feature type="domain" description="LysM" evidence="4">
    <location>
        <begin position="205"/>
        <end position="250"/>
    </location>
</feature>
<dbReference type="Gene3D" id="2.70.70.10">
    <property type="entry name" value="Glucose Permease (Domain IIA)"/>
    <property type="match status" value="1"/>
</dbReference>
<dbReference type="Pfam" id="PF07501">
    <property type="entry name" value="G5"/>
    <property type="match status" value="1"/>
</dbReference>
<dbReference type="Proteomes" id="UP000030403">
    <property type="component" value="Unassembled WGS sequence"/>
</dbReference>
<evidence type="ECO:0000313" key="5">
    <source>
        <dbReference type="EMBL" id="KGX89252.1"/>
    </source>
</evidence>